<reference evidence="3 4" key="1">
    <citation type="submission" date="2020-02" db="EMBL/GenBank/DDBJ databases">
        <authorList>
            <person name="Zheng R.K."/>
            <person name="Sun C.M."/>
        </authorList>
    </citation>
    <scope>NUCLEOTIDE SEQUENCE [LARGE SCALE GENOMIC DNA]</scope>
    <source>
        <strain evidence="4">rifampicinis</strain>
    </source>
</reference>
<keyword evidence="1" id="KW-0175">Coiled coil</keyword>
<organism evidence="3 4">
    <name type="scientific">Phototrophicus methaneseepsis</name>
    <dbReference type="NCBI Taxonomy" id="2710758"/>
    <lineage>
        <taxon>Bacteria</taxon>
        <taxon>Bacillati</taxon>
        <taxon>Chloroflexota</taxon>
        <taxon>Candidatus Thermofontia</taxon>
        <taxon>Phototrophicales</taxon>
        <taxon>Phototrophicaceae</taxon>
        <taxon>Phototrophicus</taxon>
    </lineage>
</organism>
<dbReference type="RefSeq" id="WP_195169370.1">
    <property type="nucleotide sequence ID" value="NZ_CP062983.1"/>
</dbReference>
<proteinExistence type="predicted"/>
<dbReference type="Pfam" id="PF12770">
    <property type="entry name" value="CHAT"/>
    <property type="match status" value="1"/>
</dbReference>
<evidence type="ECO:0000313" key="3">
    <source>
        <dbReference type="EMBL" id="QPC81297.1"/>
    </source>
</evidence>
<dbReference type="InterPro" id="IPR019734">
    <property type="entry name" value="TPR_rpt"/>
</dbReference>
<keyword evidence="4" id="KW-1185">Reference proteome</keyword>
<evidence type="ECO:0000259" key="2">
    <source>
        <dbReference type="Pfam" id="PF12770"/>
    </source>
</evidence>
<dbReference type="SMART" id="SM00028">
    <property type="entry name" value="TPR"/>
    <property type="match status" value="6"/>
</dbReference>
<dbReference type="InterPro" id="IPR024983">
    <property type="entry name" value="CHAT_dom"/>
</dbReference>
<dbReference type="SUPFAM" id="SSF48452">
    <property type="entry name" value="TPR-like"/>
    <property type="match status" value="2"/>
</dbReference>
<evidence type="ECO:0000256" key="1">
    <source>
        <dbReference type="SAM" id="Coils"/>
    </source>
</evidence>
<accession>A0A7S8ID83</accession>
<dbReference type="Proteomes" id="UP000594468">
    <property type="component" value="Chromosome"/>
</dbReference>
<feature type="coiled-coil region" evidence="1">
    <location>
        <begin position="526"/>
        <end position="570"/>
    </location>
</feature>
<dbReference type="InterPro" id="IPR011990">
    <property type="entry name" value="TPR-like_helical_dom_sf"/>
</dbReference>
<protein>
    <submittedName>
        <fullName evidence="3">CHAT domain-containing protein</fullName>
    </submittedName>
</protein>
<evidence type="ECO:0000313" key="4">
    <source>
        <dbReference type="Proteomes" id="UP000594468"/>
    </source>
</evidence>
<sequence length="923" mass="104239">MSDYITPQFSELECLPDALMSMVSSAADPSNRPLLLSQLKKQADLHWGKDPRVSYVIAQLMIALGDLASDEQYRAMGMMAKGDALRFMQRIQEAHTTLEESGRIFKAMGDEVGWARTRIGRLLTSQEMGPEALQKALVDVEQARHIFLRHQEIDFLVRLSVNLSAFHEWRSESQQARDALVFAIDLINEERSVHHARLLQNLGILEQSEGHYTAALDCYRRAEALFVEFGQPFEVARVVANRASMWMLQGDYRQALYLMQSIHAELDAFMQVTNSCNQIICFQLLGAHQKAQDTARQLLFAHVNATRLDQATIYMYLGESLAELSDYALAIDSFNHAEVILQEDDSQELLLETYARRAYVHLKAGDFEAAMMDAEKAAQGQTRYVIARANLVLGTAALRAQQFKKAKEAALKAYMAARQLGMELLRYQALILLGAVREADQRLDKAVAHYRRANQRVLRVQRGLTQDYRPGYLESAQDALHRLIGISLQQRQIEAAFGTLEEMKSLVVQQHLHETRSRRLSQDNQQQEAEAALQVARERYLELVNQTIDADAYNEEKQALERRMTDLLAEMRLQWPQQAFETIAPTLDDVRASMTMGMGMVEYYSDGQHIYVFTLAHDADLHVLLLEGVTYEGIDTLLRQFRRSIGRALAVGPVDAEQLYLDQTNRLLKQLYDALLLPVRDFTQCYESLLVVPYGILHLIPFHMLYDDHQYLVEQLQIVLRPASGYRHAQSQPDKAGLLALGYNGGNSEFRMEREASRIADVLGGSCFVGVQAVSQQLSTSACQVLHLAAHGKHNLNQPRLSHLKLADGLLFMEDLWQFDLSYDLVMLSACSVGFSHPSGGDELIGLGHSFLYAGAQALVSSLWDVDDAAAEAFTDGFYARLRQGATKSNAMQHTQIKLMHDERFHHPAYWGAFQLSGNTHPL</sequence>
<dbReference type="PANTHER" id="PTHR10098">
    <property type="entry name" value="RAPSYN-RELATED"/>
    <property type="match status" value="1"/>
</dbReference>
<gene>
    <name evidence="3" type="ORF">G4Y79_16505</name>
</gene>
<dbReference type="KEGG" id="pmet:G4Y79_16505"/>
<feature type="domain" description="CHAT" evidence="2">
    <location>
        <begin position="666"/>
        <end position="919"/>
    </location>
</feature>
<dbReference type="EMBL" id="CP062983">
    <property type="protein sequence ID" value="QPC81297.1"/>
    <property type="molecule type" value="Genomic_DNA"/>
</dbReference>
<dbReference type="AlphaFoldDB" id="A0A7S8ID83"/>
<name>A0A7S8ID83_9CHLR</name>
<dbReference type="Gene3D" id="1.25.40.10">
    <property type="entry name" value="Tetratricopeptide repeat domain"/>
    <property type="match status" value="2"/>
</dbReference>